<proteinExistence type="predicted"/>
<gene>
    <name evidence="2" type="ORF">Tco_0975107</name>
</gene>
<evidence type="ECO:0000256" key="1">
    <source>
        <dbReference type="SAM" id="MobiDB-lite"/>
    </source>
</evidence>
<sequence>MTSLIKRYERLKKIPEEFGIQSALPAPVPEQASSQTLGRKIKHMELEPEVKAFQRWDDIHKVGMDSLVSYLVMASMVKTEENARFYLKLRKLIADHPYQDKLKYKKVELEALGYHLYVMLTWGWFENYFCVLIDIKVDQELKDNMINVIPNLEGSGYVLHTVWVEYEWKPPRCKVCKVLKFQFKSTKQVYQPVPKKNGARENGGNINKDDMVDNSTPNADIESLGAEWEETSSKVGKNKEGVTTMT</sequence>
<reference evidence="2" key="2">
    <citation type="submission" date="2022-01" db="EMBL/GenBank/DDBJ databases">
        <authorList>
            <person name="Yamashiro T."/>
            <person name="Shiraishi A."/>
            <person name="Satake H."/>
            <person name="Nakayama K."/>
        </authorList>
    </citation>
    <scope>NUCLEOTIDE SEQUENCE</scope>
</reference>
<feature type="region of interest" description="Disordered" evidence="1">
    <location>
        <begin position="194"/>
        <end position="246"/>
    </location>
</feature>
<keyword evidence="3" id="KW-1185">Reference proteome</keyword>
<evidence type="ECO:0000313" key="3">
    <source>
        <dbReference type="Proteomes" id="UP001151760"/>
    </source>
</evidence>
<protein>
    <submittedName>
        <fullName evidence="2">Uncharacterized protein</fullName>
    </submittedName>
</protein>
<evidence type="ECO:0000313" key="2">
    <source>
        <dbReference type="EMBL" id="GJT48950.1"/>
    </source>
</evidence>
<name>A0ABQ5EDE9_9ASTR</name>
<reference evidence="2" key="1">
    <citation type="journal article" date="2022" name="Int. J. Mol. Sci.">
        <title>Draft Genome of Tanacetum Coccineum: Genomic Comparison of Closely Related Tanacetum-Family Plants.</title>
        <authorList>
            <person name="Yamashiro T."/>
            <person name="Shiraishi A."/>
            <person name="Nakayama K."/>
            <person name="Satake H."/>
        </authorList>
    </citation>
    <scope>NUCLEOTIDE SEQUENCE</scope>
</reference>
<accession>A0ABQ5EDE9</accession>
<comment type="caution">
    <text evidence="2">The sequence shown here is derived from an EMBL/GenBank/DDBJ whole genome shotgun (WGS) entry which is preliminary data.</text>
</comment>
<dbReference type="EMBL" id="BQNB010016196">
    <property type="protein sequence ID" value="GJT48950.1"/>
    <property type="molecule type" value="Genomic_DNA"/>
</dbReference>
<organism evidence="2 3">
    <name type="scientific">Tanacetum coccineum</name>
    <dbReference type="NCBI Taxonomy" id="301880"/>
    <lineage>
        <taxon>Eukaryota</taxon>
        <taxon>Viridiplantae</taxon>
        <taxon>Streptophyta</taxon>
        <taxon>Embryophyta</taxon>
        <taxon>Tracheophyta</taxon>
        <taxon>Spermatophyta</taxon>
        <taxon>Magnoliopsida</taxon>
        <taxon>eudicotyledons</taxon>
        <taxon>Gunneridae</taxon>
        <taxon>Pentapetalae</taxon>
        <taxon>asterids</taxon>
        <taxon>campanulids</taxon>
        <taxon>Asterales</taxon>
        <taxon>Asteraceae</taxon>
        <taxon>Asteroideae</taxon>
        <taxon>Anthemideae</taxon>
        <taxon>Anthemidinae</taxon>
        <taxon>Tanacetum</taxon>
    </lineage>
</organism>
<dbReference type="Proteomes" id="UP001151760">
    <property type="component" value="Unassembled WGS sequence"/>
</dbReference>